<feature type="region of interest" description="Disordered" evidence="1">
    <location>
        <begin position="222"/>
        <end position="242"/>
    </location>
</feature>
<dbReference type="PANTHER" id="PTHR37604:SF1">
    <property type="entry name" value="TRANSCRIPTION INITIATION FACTOR TFIID SUBUNIT"/>
    <property type="match status" value="1"/>
</dbReference>
<dbReference type="PANTHER" id="PTHR37604">
    <property type="entry name" value="TRANSCRIPTION INITIATION FACTOR TFIID SUBUNIT"/>
    <property type="match status" value="1"/>
</dbReference>
<feature type="region of interest" description="Disordered" evidence="1">
    <location>
        <begin position="152"/>
        <end position="197"/>
    </location>
</feature>
<dbReference type="Proteomes" id="UP000663760">
    <property type="component" value="Chromosome 3"/>
</dbReference>
<sequence>MATAAASPAPLQPQQLLGEDGRGYDLARRLDACGAWRAWLGDTAYGGFVHSLASPAAWETFMRSDDAAGKTRAQILLQLRARALLFDKASVSLFVSPSASGVSPNSASAHRPSAPAATSLSNINPTYLQLHADDIYFSLEDGAQDVMQRRDGAVVPPSRPPQAMVRSRQAQPRAALSSYCGRKPSSESRYSDAENEHMSQRAKLDELPETWYNQCTDKLKKGKPWRSPLGDREPNKRTPDGMSTYIKHVETHKRKRRVLLEETHAGIVVPSRENGSRMQNVSQDVSSTVDDDTFLLPEVMFPSNCVPDSALPPPSTQEKNRKVDVYGVLDSLPHLICQSPAVMERFGIRPENMKVELARSKYRGKYGPEGSRKLSPEQASQMTQKVIARVLGNAGLEGGTEVSMEVLSKFMAAHVCKLGRILKLLSDSYRRQYSSTELLKMFARTAGIRHVCYFFH</sequence>
<proteinExistence type="predicted"/>
<name>A0A7I8K8A2_SPIIN</name>
<dbReference type="EMBL" id="LR746266">
    <property type="protein sequence ID" value="CAA7393929.1"/>
    <property type="molecule type" value="Genomic_DNA"/>
</dbReference>
<reference evidence="2" key="1">
    <citation type="submission" date="2020-02" db="EMBL/GenBank/DDBJ databases">
        <authorList>
            <person name="Scholz U."/>
            <person name="Mascher M."/>
            <person name="Fiebig A."/>
        </authorList>
    </citation>
    <scope>NUCLEOTIDE SEQUENCE</scope>
</reference>
<dbReference type="AlphaFoldDB" id="A0A7I8K8A2"/>
<evidence type="ECO:0000313" key="2">
    <source>
        <dbReference type="EMBL" id="CAA7393929.1"/>
    </source>
</evidence>
<accession>A0A7I8K8A2</accession>
<evidence type="ECO:0000313" key="3">
    <source>
        <dbReference type="Proteomes" id="UP000663760"/>
    </source>
</evidence>
<protein>
    <submittedName>
        <fullName evidence="2">Uncharacterized protein</fullName>
    </submittedName>
</protein>
<feature type="compositionally biased region" description="Basic and acidic residues" evidence="1">
    <location>
        <begin position="229"/>
        <end position="239"/>
    </location>
</feature>
<dbReference type="OrthoDB" id="1906016at2759"/>
<evidence type="ECO:0000256" key="1">
    <source>
        <dbReference type="SAM" id="MobiDB-lite"/>
    </source>
</evidence>
<gene>
    <name evidence="2" type="ORF">SI8410_03004618</name>
</gene>
<organism evidence="2 3">
    <name type="scientific">Spirodela intermedia</name>
    <name type="common">Intermediate duckweed</name>
    <dbReference type="NCBI Taxonomy" id="51605"/>
    <lineage>
        <taxon>Eukaryota</taxon>
        <taxon>Viridiplantae</taxon>
        <taxon>Streptophyta</taxon>
        <taxon>Embryophyta</taxon>
        <taxon>Tracheophyta</taxon>
        <taxon>Spermatophyta</taxon>
        <taxon>Magnoliopsida</taxon>
        <taxon>Liliopsida</taxon>
        <taxon>Araceae</taxon>
        <taxon>Lemnoideae</taxon>
        <taxon>Spirodela</taxon>
    </lineage>
</organism>
<feature type="compositionally biased region" description="Basic and acidic residues" evidence="1">
    <location>
        <begin position="184"/>
        <end position="197"/>
    </location>
</feature>
<keyword evidence="3" id="KW-1185">Reference proteome</keyword>